<keyword evidence="2" id="KW-0805">Transcription regulation</keyword>
<proteinExistence type="predicted"/>
<dbReference type="EMBL" id="OZ004253">
    <property type="protein sequence ID" value="CAK7891875.1"/>
    <property type="molecule type" value="Genomic_DNA"/>
</dbReference>
<evidence type="ECO:0000259" key="5">
    <source>
        <dbReference type="PROSITE" id="PS51526"/>
    </source>
</evidence>
<evidence type="ECO:0000256" key="3">
    <source>
        <dbReference type="ARBA" id="ARBA00023163"/>
    </source>
</evidence>
<reference evidence="6 7" key="1">
    <citation type="submission" date="2024-01" db="EMBL/GenBank/DDBJ databases">
        <authorList>
            <consortium name="Genoscope - CEA"/>
            <person name="William W."/>
        </authorList>
    </citation>
    <scope>NUCLEOTIDE SEQUENCE [LARGE SCALE GENOMIC DNA]</scope>
    <source>
        <strain evidence="6 7">29B2s-10</strain>
    </source>
</reference>
<evidence type="ECO:0000313" key="6">
    <source>
        <dbReference type="EMBL" id="CAK7891875.1"/>
    </source>
</evidence>
<dbReference type="PANTHER" id="PTHR22970:SF14">
    <property type="entry name" value="AT-RICH INTERACTIVE DOMAIN-CONTAINING PROTEIN 2"/>
    <property type="match status" value="1"/>
</dbReference>
<accession>A0ABP0E554</accession>
<sequence length="596" mass="67734">MVEFNPSSISITTTKKSYTSYPNGSYANTFLGSGNLGPDVMTRIFMALKSGINSEIKWALSTVCSLSFSSPGFINFEKFPFLGTELIKYFIQPFKVSTSNRTELIERLNFSLDSLLTLRNASQDLINQQWLSSVKNLKKNIITVLKTLIGWYYLGTTDSTQSSELYGEGFNYLLDLIETLSCYYIDNTKTDSLFHYLISILSYSRDKYVIISVVKSLGHLLIIRGNEEITSNCIDSISNDTLEQLISFFLLNDEELSYAVLQFLKEYLSSEAINQSYPTIKESQQWRLEQLLNNNSNVKILMKQLPRLIITNLPLNDPKLLPQLPSLSLTKRSLHSSVPTLVPELSSQLYDIIVKFHEPLRASTWLRCCYEPVYTNNTTEGVDKDLSGEVTQISLWKAYEKQFDKVWQTKEGEKQPAHSQWPKLLPAVDFIKNVSAAFPHSQAMVVNIEPEEPGQQPKRKFIIKGIQPRQFVVNIDVGNYDALKQKPRVATDSNDDVADSSLPIGHVDVAKFDHGLDSLSSYITSNGLNKEHLPSVNMISSELMEYIIASVLEKEGDSHFIDIFRDENLWLKDWIYANPSLIDGGIFSEKWLEYLV</sequence>
<dbReference type="InterPro" id="IPR003150">
    <property type="entry name" value="DNA-bd_RFX"/>
</dbReference>
<dbReference type="PANTHER" id="PTHR22970">
    <property type="entry name" value="AT-RICH INTERACTIVE DOMAIN-CONTAINING PROTEIN 2"/>
    <property type="match status" value="1"/>
</dbReference>
<keyword evidence="1" id="KW-0156">Chromatin regulator</keyword>
<dbReference type="InterPro" id="IPR016024">
    <property type="entry name" value="ARM-type_fold"/>
</dbReference>
<name>A0ABP0E554_9ASCO</name>
<keyword evidence="3" id="KW-0804">Transcription</keyword>
<evidence type="ECO:0000256" key="1">
    <source>
        <dbReference type="ARBA" id="ARBA00022853"/>
    </source>
</evidence>
<keyword evidence="4" id="KW-0539">Nucleus</keyword>
<protein>
    <submittedName>
        <fullName evidence="6">Chromatin structure-remodeling complex subunit Rsc9p</fullName>
    </submittedName>
</protein>
<dbReference type="PROSITE" id="PS51526">
    <property type="entry name" value="RFX_DBD"/>
    <property type="match status" value="1"/>
</dbReference>
<evidence type="ECO:0000256" key="2">
    <source>
        <dbReference type="ARBA" id="ARBA00023015"/>
    </source>
</evidence>
<organism evidence="6 7">
    <name type="scientific">[Candida] anglica</name>
    <dbReference type="NCBI Taxonomy" id="148631"/>
    <lineage>
        <taxon>Eukaryota</taxon>
        <taxon>Fungi</taxon>
        <taxon>Dikarya</taxon>
        <taxon>Ascomycota</taxon>
        <taxon>Saccharomycotina</taxon>
        <taxon>Pichiomycetes</taxon>
        <taxon>Debaryomycetaceae</taxon>
        <taxon>Kurtzmaniella</taxon>
    </lineage>
</organism>
<keyword evidence="7" id="KW-1185">Reference proteome</keyword>
<dbReference type="SUPFAM" id="SSF48371">
    <property type="entry name" value="ARM repeat"/>
    <property type="match status" value="1"/>
</dbReference>
<dbReference type="InterPro" id="IPR052406">
    <property type="entry name" value="Chromatin_Remodeling_Comp"/>
</dbReference>
<evidence type="ECO:0000313" key="7">
    <source>
        <dbReference type="Proteomes" id="UP001497600"/>
    </source>
</evidence>
<feature type="domain" description="RFX-type winged-helix" evidence="5">
    <location>
        <begin position="362"/>
        <end position="470"/>
    </location>
</feature>
<gene>
    <name evidence="6" type="primary">RSC9</name>
    <name evidence="6" type="ORF">CAAN4_A00474</name>
</gene>
<evidence type="ECO:0000256" key="4">
    <source>
        <dbReference type="ARBA" id="ARBA00023242"/>
    </source>
</evidence>
<dbReference type="Proteomes" id="UP001497600">
    <property type="component" value="Chromosome A"/>
</dbReference>